<dbReference type="OrthoDB" id="118051at2157"/>
<dbReference type="eggNOG" id="arCOG02911">
    <property type="taxonomic scope" value="Archaea"/>
</dbReference>
<evidence type="ECO:0000313" key="4">
    <source>
        <dbReference type="Proteomes" id="UP000003751"/>
    </source>
</evidence>
<proteinExistence type="predicted"/>
<dbReference type="STRING" id="797209.GCA_000376445_00785"/>
<keyword evidence="1" id="KW-0812">Transmembrane</keyword>
<dbReference type="EMBL" id="AEMG01000012">
    <property type="protein sequence ID" value="EFW91650.1"/>
    <property type="molecule type" value="Genomic_DNA"/>
</dbReference>
<dbReference type="PATRIC" id="fig|797209.4.peg.2434"/>
<reference evidence="2 4" key="1">
    <citation type="journal article" date="2014" name="ISME J.">
        <title>Trehalose/2-sulfotrehalose biosynthesis and glycine-betaine uptake are widely spread mechanisms for osmoadaptation in the Halobacteriales.</title>
        <authorList>
            <person name="Youssef N.H."/>
            <person name="Savage-Ashlock K.N."/>
            <person name="McCully A.L."/>
            <person name="Luedtke B."/>
            <person name="Shaw E.I."/>
            <person name="Hoff W.D."/>
            <person name="Elshahed M.S."/>
        </authorList>
    </citation>
    <scope>NUCLEOTIDE SEQUENCE [LARGE SCALE GENOMIC DNA]</scope>
    <source>
        <strain evidence="2 4">DX253</strain>
    </source>
</reference>
<keyword evidence="5" id="KW-1185">Reference proteome</keyword>
<evidence type="ECO:0000313" key="5">
    <source>
        <dbReference type="Proteomes" id="UP000184203"/>
    </source>
</evidence>
<dbReference type="RefSeq" id="WP_007980232.1">
    <property type="nucleotide sequence ID" value="NZ_AEMG01000012.1"/>
</dbReference>
<keyword evidence="1" id="KW-1133">Transmembrane helix</keyword>
<keyword evidence="1" id="KW-0472">Membrane</keyword>
<feature type="transmembrane region" description="Helical" evidence="1">
    <location>
        <begin position="12"/>
        <end position="36"/>
    </location>
</feature>
<organism evidence="2 4">
    <name type="scientific">Haladaptatus paucihalophilus DX253</name>
    <dbReference type="NCBI Taxonomy" id="797209"/>
    <lineage>
        <taxon>Archaea</taxon>
        <taxon>Methanobacteriati</taxon>
        <taxon>Methanobacteriota</taxon>
        <taxon>Stenosarchaea group</taxon>
        <taxon>Halobacteria</taxon>
        <taxon>Halobacteriales</taxon>
        <taxon>Haladaptataceae</taxon>
        <taxon>Haladaptatus</taxon>
    </lineage>
</organism>
<accession>E7QUJ3</accession>
<dbReference type="EMBL" id="FRAN01000001">
    <property type="protein sequence ID" value="SHJ98089.1"/>
    <property type="molecule type" value="Genomic_DNA"/>
</dbReference>
<evidence type="ECO:0000313" key="2">
    <source>
        <dbReference type="EMBL" id="EFW91650.1"/>
    </source>
</evidence>
<reference evidence="3" key="3">
    <citation type="submission" date="2016-11" db="EMBL/GenBank/DDBJ databases">
        <authorList>
            <person name="Jaros S."/>
            <person name="Januszkiewicz K."/>
            <person name="Wedrychowicz H."/>
        </authorList>
    </citation>
    <scope>NUCLEOTIDE SEQUENCE [LARGE SCALE GENOMIC DNA]</scope>
    <source>
        <strain evidence="3">DX253</strain>
    </source>
</reference>
<name>E7QUJ3_HALPU</name>
<evidence type="ECO:0000313" key="3">
    <source>
        <dbReference type="EMBL" id="SHJ98089.1"/>
    </source>
</evidence>
<dbReference type="InterPro" id="IPR055713">
    <property type="entry name" value="DUF7289"/>
</dbReference>
<dbReference type="Pfam" id="PF23960">
    <property type="entry name" value="DUF7289"/>
    <property type="match status" value="1"/>
</dbReference>
<dbReference type="Proteomes" id="UP000003751">
    <property type="component" value="Unassembled WGS sequence"/>
</dbReference>
<protein>
    <submittedName>
        <fullName evidence="2">Uncharacterized protein</fullName>
    </submittedName>
</protein>
<gene>
    <name evidence="3" type="ORF">SAMN05444342_0153</name>
    <name evidence="2" type="ORF">ZOD2009_12387</name>
</gene>
<evidence type="ECO:0000256" key="1">
    <source>
        <dbReference type="SAM" id="Phobius"/>
    </source>
</evidence>
<reference evidence="5" key="2">
    <citation type="submission" date="2016-11" db="EMBL/GenBank/DDBJ databases">
        <authorList>
            <person name="Varghese N."/>
            <person name="Submissions S."/>
        </authorList>
    </citation>
    <scope>NUCLEOTIDE SEQUENCE [LARGE SCALE GENOMIC DNA]</scope>
    <source>
        <strain evidence="5">DX253</strain>
    </source>
</reference>
<dbReference type="Proteomes" id="UP000184203">
    <property type="component" value="Unassembled WGS sequence"/>
</dbReference>
<dbReference type="AlphaFoldDB" id="E7QUJ3"/>
<sequence length="250" mass="26513">MTFDERGVSEVLGFIFIFSIIVASVGILYVSGVGSLTSARNAEQSRNAQRAFSALATTFDDLQRGRAPARAGEIRLSGGSLSVENETELRVVVDQTSPSAVTLNRTLSHGSLVYSFDGSVVRYEAGAVFGRSDGGSVTLRPPAFACGPDRAFVSSVSVVGAGGPSALRTDGSVLLVGRTASKELVFPTDSTPQDAAQATTVRITVASSPDDAAWRRYFEGTGWSKNGSWYECHTRRAVVRETTVAFSVRD</sequence>